<dbReference type="EMBL" id="MN740993">
    <property type="protein sequence ID" value="QHU21944.1"/>
    <property type="molecule type" value="Genomic_DNA"/>
</dbReference>
<accession>A0A6C0KZI4</accession>
<organism evidence="2">
    <name type="scientific">viral metagenome</name>
    <dbReference type="NCBI Taxonomy" id="1070528"/>
    <lineage>
        <taxon>unclassified sequences</taxon>
        <taxon>metagenomes</taxon>
        <taxon>organismal metagenomes</taxon>
    </lineage>
</organism>
<reference evidence="2" key="1">
    <citation type="journal article" date="2020" name="Nature">
        <title>Giant virus diversity and host interactions through global metagenomics.</title>
        <authorList>
            <person name="Schulz F."/>
            <person name="Roux S."/>
            <person name="Paez-Espino D."/>
            <person name="Jungbluth S."/>
            <person name="Walsh D.A."/>
            <person name="Denef V.J."/>
            <person name="McMahon K.D."/>
            <person name="Konstantinidis K.T."/>
            <person name="Eloe-Fadrosh E.A."/>
            <person name="Kyrpides N.C."/>
            <person name="Woyke T."/>
        </authorList>
    </citation>
    <scope>NUCLEOTIDE SEQUENCE</scope>
    <source>
        <strain evidence="2">GVMAG-S-3300013286-35</strain>
    </source>
</reference>
<evidence type="ECO:0000313" key="2">
    <source>
        <dbReference type="EMBL" id="QHU21944.1"/>
    </source>
</evidence>
<dbReference type="AlphaFoldDB" id="A0A6C0KZI4"/>
<protein>
    <submittedName>
        <fullName evidence="2">Uncharacterized protein</fullName>
    </submittedName>
</protein>
<evidence type="ECO:0000256" key="1">
    <source>
        <dbReference type="SAM" id="MobiDB-lite"/>
    </source>
</evidence>
<proteinExistence type="predicted"/>
<feature type="compositionally biased region" description="Basic and acidic residues" evidence="1">
    <location>
        <begin position="297"/>
        <end position="310"/>
    </location>
</feature>
<name>A0A6C0KZI4_9ZZZZ</name>
<feature type="region of interest" description="Disordered" evidence="1">
    <location>
        <begin position="286"/>
        <end position="316"/>
    </location>
</feature>
<sequence length="335" mass="37771">MTRSQRWAAELLCSETGVSRLEAILLAVWSEHVGSALARWPGVWHGHIGALREAWMHAGGDNRLFRNSPAIRHKIAECVGYLVVAAKKPRPSVPKSTDVFKEAEAVKARLHSGDAAPDQPSTYRVWETREDAPTLRTLGNELEHAIRTAQTSRALFWLVWILTLDGQKSQLAIKDRAPTHIQGKARKSLAWFLLALFKDMAARGLDVNQCIQQTLDCTAIVWNRLGIKYRKEVFATIVVMLCERVKSASIEVRQPIDCVDNRPIRTALEDINLVYDEIARDMKLVPTPGVPGTAKPETFKKQQKKQKDAVAEESNNKMNMAYDVMRKMYGMDDED</sequence>